<feature type="compositionally biased region" description="Polar residues" evidence="1">
    <location>
        <begin position="247"/>
        <end position="262"/>
    </location>
</feature>
<feature type="region of interest" description="Disordered" evidence="1">
    <location>
        <begin position="1"/>
        <end position="25"/>
    </location>
</feature>
<feature type="compositionally biased region" description="Low complexity" evidence="1">
    <location>
        <begin position="263"/>
        <end position="274"/>
    </location>
</feature>
<feature type="region of interest" description="Disordered" evidence="1">
    <location>
        <begin position="243"/>
        <end position="274"/>
    </location>
</feature>
<evidence type="ECO:0000259" key="2">
    <source>
        <dbReference type="PROSITE" id="PS50879"/>
    </source>
</evidence>
<dbReference type="CDD" id="cd01650">
    <property type="entry name" value="RT_nLTR_like"/>
    <property type="match status" value="1"/>
</dbReference>
<dbReference type="Gene3D" id="3.30.420.10">
    <property type="entry name" value="Ribonuclease H-like superfamily/Ribonuclease H"/>
    <property type="match status" value="1"/>
</dbReference>
<dbReference type="Gene3D" id="3.60.10.10">
    <property type="entry name" value="Endonuclease/exonuclease/phosphatase"/>
    <property type="match status" value="1"/>
</dbReference>
<dbReference type="GO" id="GO:0004523">
    <property type="term" value="F:RNA-DNA hybrid ribonuclease activity"/>
    <property type="evidence" value="ECO:0007669"/>
    <property type="project" value="InterPro"/>
</dbReference>
<dbReference type="InterPro" id="IPR043502">
    <property type="entry name" value="DNA/RNA_pol_sf"/>
</dbReference>
<dbReference type="WBParaSite" id="maker-uti_cns_0046403-snap-gene-0.9-mRNA-1">
    <property type="protein sequence ID" value="maker-uti_cns_0046403-snap-gene-0.9-mRNA-1"/>
    <property type="gene ID" value="maker-uti_cns_0046403-snap-gene-0.9"/>
</dbReference>
<dbReference type="PROSITE" id="PS50879">
    <property type="entry name" value="RNASE_H_1"/>
    <property type="match status" value="1"/>
</dbReference>
<feature type="compositionally biased region" description="Basic and acidic residues" evidence="1">
    <location>
        <begin position="471"/>
        <end position="480"/>
    </location>
</feature>
<feature type="domain" description="RNase H type-1" evidence="2">
    <location>
        <begin position="937"/>
        <end position="1073"/>
    </location>
</feature>
<evidence type="ECO:0000256" key="1">
    <source>
        <dbReference type="SAM" id="MobiDB-lite"/>
    </source>
</evidence>
<keyword evidence="3" id="KW-1185">Reference proteome</keyword>
<dbReference type="InterPro" id="IPR002156">
    <property type="entry name" value="RNaseH_domain"/>
</dbReference>
<sequence>PPSLNGGPPAARGAPRPSGPCARGPPVACTSCNSTQRASPPRCPNCASCCWICASTWRACKRPHTTEGRDPRLPGFNAIWRHRQSGRRSGGPTPGGGAAIVIREGLRFEVLQERPCAPDDVTTEWAGVRVFPSEKSVESLDIHCLYIPPPIRTAEGDDRVQRFSPRHLPSGVNTVILGDLNAHHPAWDPESEESDLGTAVFEWSVVSGMRVLNDGSATHMPRRANTRQTAPDVSLCHKSLANRAESGETSARTTCRSASPSTAEARPSAGGAARRSWAKADWASFRARTEEALAGWEACPPESVSEANQQLTTAIQEADKASVPRGARPSAKAWWTPEVDDAVKARRAAWAAAAADPSVRPAWNRACADAKKTIADAKRESWRTFAGEVAADSDHSKIWRIVRSLDGRNSNLQRDAALRVGQKTLVQSKDIAEAYAREYASVSRLPQDRRTRDLRRENFRSSVSRAGADSHGSRDFGKPFSHRELDRALHSLPARKAPGPDEICAEHLQHLGAAGRRAVLQLINASWTQGEVPAAWRRAHIVPILKKGKPADEIGSYRPIALTSTLAKLAERLVQARLYWWAESRHLLHPAQAGFRKRRSTEDQIARLTQLISDGHQAAPARRTVVVLFDFRRAYDTVWKQGLLHKLHNAGIPAAGVRWAETKAQAAIDAVSDWANEWRMELAPNKCAASLFTTTAGEASRELRLRLNDAPLSTDRQPRFLGVILDRLLSFTAHAANVAGRARARCGVLAALSGSNWGAKQSDVRQLYTAYVRPVLEYAAGAWMPTACRTAIDHLDRAQRLGARIITGCPRNTRSEVLEREAGLPPMAVRAEMHAGLLHERALRLPHDNPLRACAASVGPRRRLQSARGWRETAASVCSAAGLSGFPREPVHAIPTTPPWAVLDSVTLGLQLASPTSRGDLPEARRAAAQQTLAALPPASTVIWTDGAAKDGILDGGSGVLVEPNTTLCVAAGHVTSSFHAELVAIAEALRWVLAAPDPAELSPVRICSDSLSALSALASGPGSTGATMIDAVWGSLADLAARGTSVHLQWVPGHAGIPGNEAVDEIAKQGTTLAQGTAPVPLAAAQAAVRRYCLARWHQIYNAAATEAASTSSLAWHLACTAGRLPPQPTSDLTRRQERLICQLRADRCPALRGFQAAIGVDVAPTCRFCGDGEETAAHLLISCPALTSHRCRLWGPSPEPAAVFENCVAVLNFLGKAGAI</sequence>
<organism evidence="3 4">
    <name type="scientific">Macrostomum lignano</name>
    <dbReference type="NCBI Taxonomy" id="282301"/>
    <lineage>
        <taxon>Eukaryota</taxon>
        <taxon>Metazoa</taxon>
        <taxon>Spiralia</taxon>
        <taxon>Lophotrochozoa</taxon>
        <taxon>Platyhelminthes</taxon>
        <taxon>Rhabditophora</taxon>
        <taxon>Macrostomorpha</taxon>
        <taxon>Macrostomida</taxon>
        <taxon>Macrostomidae</taxon>
        <taxon>Macrostomum</taxon>
    </lineage>
</organism>
<feature type="region of interest" description="Disordered" evidence="1">
    <location>
        <begin position="451"/>
        <end position="480"/>
    </location>
</feature>
<dbReference type="InterPro" id="IPR012337">
    <property type="entry name" value="RNaseH-like_sf"/>
</dbReference>
<evidence type="ECO:0000313" key="4">
    <source>
        <dbReference type="WBParaSite" id="maker-uti_cns_0046403-snap-gene-0.9-mRNA-1"/>
    </source>
</evidence>
<protein>
    <submittedName>
        <fullName evidence="4">RNase H domain-containing protein</fullName>
    </submittedName>
</protein>
<dbReference type="InterPro" id="IPR005135">
    <property type="entry name" value="Endo/exonuclease/phosphatase"/>
</dbReference>
<reference evidence="4" key="1">
    <citation type="submission" date="2016-11" db="UniProtKB">
        <authorList>
            <consortium name="WormBaseParasite"/>
        </authorList>
    </citation>
    <scope>IDENTIFICATION</scope>
</reference>
<dbReference type="SUPFAM" id="SSF56672">
    <property type="entry name" value="DNA/RNA polymerases"/>
    <property type="match status" value="1"/>
</dbReference>
<dbReference type="CDD" id="cd09276">
    <property type="entry name" value="Rnase_HI_RT_non_LTR"/>
    <property type="match status" value="1"/>
</dbReference>
<dbReference type="InterPro" id="IPR052560">
    <property type="entry name" value="RdDP_mobile_element"/>
</dbReference>
<dbReference type="Pfam" id="PF14529">
    <property type="entry name" value="Exo_endo_phos_2"/>
    <property type="match status" value="1"/>
</dbReference>
<dbReference type="SUPFAM" id="SSF56219">
    <property type="entry name" value="DNase I-like"/>
    <property type="match status" value="1"/>
</dbReference>
<dbReference type="Pfam" id="PF00075">
    <property type="entry name" value="RNase_H"/>
    <property type="match status" value="1"/>
</dbReference>
<proteinExistence type="predicted"/>
<dbReference type="InterPro" id="IPR000477">
    <property type="entry name" value="RT_dom"/>
</dbReference>
<dbReference type="Pfam" id="PF00078">
    <property type="entry name" value="RVT_1"/>
    <property type="match status" value="1"/>
</dbReference>
<dbReference type="Proteomes" id="UP000095280">
    <property type="component" value="Unplaced"/>
</dbReference>
<dbReference type="InterPro" id="IPR036397">
    <property type="entry name" value="RNaseH_sf"/>
</dbReference>
<evidence type="ECO:0000313" key="3">
    <source>
        <dbReference type="Proteomes" id="UP000095280"/>
    </source>
</evidence>
<name>A0A1I8JA46_9PLAT</name>
<dbReference type="SUPFAM" id="SSF53098">
    <property type="entry name" value="Ribonuclease H-like"/>
    <property type="match status" value="1"/>
</dbReference>
<dbReference type="PANTHER" id="PTHR36688:SF2">
    <property type="entry name" value="ENDONUCLEASE_EXONUCLEASE_PHOSPHATASE DOMAIN-CONTAINING PROTEIN"/>
    <property type="match status" value="1"/>
</dbReference>
<dbReference type="InterPro" id="IPR036691">
    <property type="entry name" value="Endo/exonu/phosph_ase_sf"/>
</dbReference>
<dbReference type="AlphaFoldDB" id="A0A1I8JA46"/>
<dbReference type="GO" id="GO:0003676">
    <property type="term" value="F:nucleic acid binding"/>
    <property type="evidence" value="ECO:0007669"/>
    <property type="project" value="InterPro"/>
</dbReference>
<dbReference type="PANTHER" id="PTHR36688">
    <property type="entry name" value="ENDO/EXONUCLEASE/PHOSPHATASE DOMAIN-CONTAINING PROTEIN"/>
    <property type="match status" value="1"/>
</dbReference>
<accession>A0A1I8JA46</accession>
<dbReference type="GO" id="GO:0006259">
    <property type="term" value="P:DNA metabolic process"/>
    <property type="evidence" value="ECO:0007669"/>
    <property type="project" value="UniProtKB-ARBA"/>
</dbReference>